<comment type="caution">
    <text evidence="9">The sequence shown here is derived from an EMBL/GenBank/DDBJ whole genome shotgun (WGS) entry which is preliminary data.</text>
</comment>
<sequence length="319" mass="36121">MNVINNGNKGKKKKPKTIVILDINLVLRQFSRNPALPVILIHTPAEWNPLWLNHLQKNHTIGLVPTMGALHQGHLDLVKKSIEKADITVVSIFVNPTQFNNQDDFAKYPNTLQADLQILEKAGVDYVFLPSVETIYPSLPNLKLDFGDLERVLEGEFRPGHFNGVGIVVSKLFHFIRPHIAFFGQKDLQQVAIIKRLVNDLSFPIELEVVPTRREKDGLALSSRNMRLSPEERQNALILSRSLEKAKARLLGGKVWSEVQKEIMADFENLESSKLEYFALVHPETFELIQNFSPEEKSSICVAAFIGEIRLIDNLPIIP</sequence>
<evidence type="ECO:0000256" key="1">
    <source>
        <dbReference type="ARBA" id="ARBA00004990"/>
    </source>
</evidence>
<dbReference type="NCBIfam" id="TIGR00018">
    <property type="entry name" value="panC"/>
    <property type="match status" value="1"/>
</dbReference>
<feature type="binding site" evidence="8">
    <location>
        <begin position="221"/>
        <end position="224"/>
    </location>
    <ligand>
        <name>ATP</name>
        <dbReference type="ChEBI" id="CHEBI:30616"/>
    </ligand>
</feature>
<reference evidence="9 10" key="1">
    <citation type="submission" date="2019-03" db="EMBL/GenBank/DDBJ databases">
        <title>Genomic Encyclopedia of Type Strains, Phase III (KMG-III): the genomes of soil and plant-associated and newly described type strains.</title>
        <authorList>
            <person name="Whitman W."/>
        </authorList>
    </citation>
    <scope>NUCLEOTIDE SEQUENCE [LARGE SCALE GENOMIC DNA]</scope>
    <source>
        <strain evidence="9 10">CECT 8446</strain>
    </source>
</reference>
<protein>
    <recommendedName>
        <fullName evidence="8">Pantothenate synthetase</fullName>
        <shortName evidence="8">PS</shortName>
        <ecNumber evidence="8">6.3.2.1</ecNumber>
    </recommendedName>
    <alternativeName>
        <fullName evidence="8">Pantoate--beta-alanine ligase</fullName>
    </alternativeName>
    <alternativeName>
        <fullName evidence="8">Pantoate-activating enzyme</fullName>
    </alternativeName>
</protein>
<comment type="function">
    <text evidence="8">Catalyzes the condensation of pantoate with beta-alanine in an ATP-dependent reaction via a pantoyl-adenylate intermediate.</text>
</comment>
<dbReference type="PANTHER" id="PTHR21299">
    <property type="entry name" value="CYTIDYLATE KINASE/PANTOATE-BETA-ALANINE LIGASE"/>
    <property type="match status" value="1"/>
</dbReference>
<dbReference type="Gene3D" id="3.30.1300.10">
    <property type="entry name" value="Pantoate-beta-alanine ligase, C-terminal domain"/>
    <property type="match status" value="1"/>
</dbReference>
<comment type="similarity">
    <text evidence="2 8">Belongs to the pantothenate synthetase family.</text>
</comment>
<evidence type="ECO:0000256" key="6">
    <source>
        <dbReference type="ARBA" id="ARBA00022840"/>
    </source>
</evidence>
<dbReference type="InterPro" id="IPR003721">
    <property type="entry name" value="Pantoate_ligase"/>
</dbReference>
<name>A0A4R6T8S0_9BACT</name>
<comment type="miscellaneous">
    <text evidence="8">The reaction proceeds by a bi uni uni bi ping pong mechanism.</text>
</comment>
<dbReference type="GO" id="GO:0015940">
    <property type="term" value="P:pantothenate biosynthetic process"/>
    <property type="evidence" value="ECO:0007669"/>
    <property type="project" value="UniProtKB-UniRule"/>
</dbReference>
<dbReference type="Gene3D" id="3.40.50.620">
    <property type="entry name" value="HUPs"/>
    <property type="match status" value="1"/>
</dbReference>
<evidence type="ECO:0000256" key="3">
    <source>
        <dbReference type="ARBA" id="ARBA00022598"/>
    </source>
</evidence>
<dbReference type="GO" id="GO:0005829">
    <property type="term" value="C:cytosol"/>
    <property type="evidence" value="ECO:0007669"/>
    <property type="project" value="TreeGrafter"/>
</dbReference>
<dbReference type="PANTHER" id="PTHR21299:SF1">
    <property type="entry name" value="PANTOATE--BETA-ALANINE LIGASE"/>
    <property type="match status" value="1"/>
</dbReference>
<feature type="binding site" evidence="8">
    <location>
        <position position="190"/>
    </location>
    <ligand>
        <name>(R)-pantoate</name>
        <dbReference type="ChEBI" id="CHEBI:15980"/>
    </ligand>
</feature>
<dbReference type="OrthoDB" id="9773087at2"/>
<proteinExistence type="inferred from homology"/>
<comment type="subunit">
    <text evidence="8">Homodimer.</text>
</comment>
<dbReference type="InterPro" id="IPR042176">
    <property type="entry name" value="Pantoate_ligase_C"/>
</dbReference>
<dbReference type="EMBL" id="SNYF01000006">
    <property type="protein sequence ID" value="TDQ17297.1"/>
    <property type="molecule type" value="Genomic_DNA"/>
</dbReference>
<evidence type="ECO:0000313" key="9">
    <source>
        <dbReference type="EMBL" id="TDQ17297.1"/>
    </source>
</evidence>
<evidence type="ECO:0000256" key="5">
    <source>
        <dbReference type="ARBA" id="ARBA00022741"/>
    </source>
</evidence>
<feature type="active site" description="Proton donor" evidence="8">
    <location>
        <position position="74"/>
    </location>
</feature>
<keyword evidence="4 8" id="KW-0566">Pantothenate biosynthesis</keyword>
<keyword evidence="6 8" id="KW-0067">ATP-binding</keyword>
<dbReference type="NCBIfam" id="TIGR00125">
    <property type="entry name" value="cyt_tran_rel"/>
    <property type="match status" value="1"/>
</dbReference>
<keyword evidence="8" id="KW-0963">Cytoplasm</keyword>
<dbReference type="Proteomes" id="UP000294535">
    <property type="component" value="Unassembled WGS sequence"/>
</dbReference>
<dbReference type="AlphaFoldDB" id="A0A4R6T8S0"/>
<comment type="pathway">
    <text evidence="1 8">Cofactor biosynthesis; (R)-pantothenate biosynthesis; (R)-pantothenate from (R)-pantoate and beta-alanine: step 1/1.</text>
</comment>
<feature type="binding site" evidence="8">
    <location>
        <begin position="67"/>
        <end position="74"/>
    </location>
    <ligand>
        <name>ATP</name>
        <dbReference type="ChEBI" id="CHEBI:30616"/>
    </ligand>
</feature>
<evidence type="ECO:0000313" key="10">
    <source>
        <dbReference type="Proteomes" id="UP000294535"/>
    </source>
</evidence>
<dbReference type="GO" id="GO:0004592">
    <property type="term" value="F:pantoate-beta-alanine ligase activity"/>
    <property type="evidence" value="ECO:0007669"/>
    <property type="project" value="UniProtKB-UniRule"/>
</dbReference>
<keyword evidence="5 8" id="KW-0547">Nucleotide-binding</keyword>
<evidence type="ECO:0000256" key="8">
    <source>
        <dbReference type="HAMAP-Rule" id="MF_00158"/>
    </source>
</evidence>
<dbReference type="EC" id="6.3.2.1" evidence="8"/>
<dbReference type="UniPathway" id="UPA00028">
    <property type="reaction ID" value="UER00005"/>
</dbReference>
<evidence type="ECO:0000256" key="4">
    <source>
        <dbReference type="ARBA" id="ARBA00022655"/>
    </source>
</evidence>
<dbReference type="SUPFAM" id="SSF52374">
    <property type="entry name" value="Nucleotidylyl transferase"/>
    <property type="match status" value="1"/>
</dbReference>
<feature type="binding site" evidence="8">
    <location>
        <position position="98"/>
    </location>
    <ligand>
        <name>(R)-pantoate</name>
        <dbReference type="ChEBI" id="CHEBI:15980"/>
    </ligand>
</feature>
<evidence type="ECO:0000256" key="2">
    <source>
        <dbReference type="ARBA" id="ARBA00009256"/>
    </source>
</evidence>
<keyword evidence="3 8" id="KW-0436">Ligase</keyword>
<comment type="catalytic activity">
    <reaction evidence="7 8">
        <text>(R)-pantoate + beta-alanine + ATP = (R)-pantothenate + AMP + diphosphate + H(+)</text>
        <dbReference type="Rhea" id="RHEA:10912"/>
        <dbReference type="ChEBI" id="CHEBI:15378"/>
        <dbReference type="ChEBI" id="CHEBI:15980"/>
        <dbReference type="ChEBI" id="CHEBI:29032"/>
        <dbReference type="ChEBI" id="CHEBI:30616"/>
        <dbReference type="ChEBI" id="CHEBI:33019"/>
        <dbReference type="ChEBI" id="CHEBI:57966"/>
        <dbReference type="ChEBI" id="CHEBI:456215"/>
        <dbReference type="EC" id="6.3.2.1"/>
    </reaction>
</comment>
<comment type="subcellular location">
    <subcellularLocation>
        <location evidence="8">Cytoplasm</location>
    </subcellularLocation>
</comment>
<feature type="binding site" evidence="8">
    <location>
        <begin position="184"/>
        <end position="187"/>
    </location>
    <ligand>
        <name>ATP</name>
        <dbReference type="ChEBI" id="CHEBI:30616"/>
    </ligand>
</feature>
<keyword evidence="10" id="KW-1185">Reference proteome</keyword>
<organism evidence="9 10">
    <name type="scientific">Algoriphagus boseongensis</name>
    <dbReference type="NCBI Taxonomy" id="1442587"/>
    <lineage>
        <taxon>Bacteria</taxon>
        <taxon>Pseudomonadati</taxon>
        <taxon>Bacteroidota</taxon>
        <taxon>Cytophagia</taxon>
        <taxon>Cytophagales</taxon>
        <taxon>Cyclobacteriaceae</taxon>
        <taxon>Algoriphagus</taxon>
    </lineage>
</organism>
<evidence type="ECO:0000256" key="7">
    <source>
        <dbReference type="ARBA" id="ARBA00048258"/>
    </source>
</evidence>
<dbReference type="InterPro" id="IPR004821">
    <property type="entry name" value="Cyt_trans-like"/>
</dbReference>
<gene>
    <name evidence="8" type="primary">panC</name>
    <name evidence="9" type="ORF">DFQ04_1949</name>
</gene>
<dbReference type="HAMAP" id="MF_00158">
    <property type="entry name" value="PanC"/>
    <property type="match status" value="1"/>
</dbReference>
<dbReference type="Pfam" id="PF02569">
    <property type="entry name" value="Pantoate_ligase"/>
    <property type="match status" value="1"/>
</dbReference>
<dbReference type="RefSeq" id="WP_133555202.1">
    <property type="nucleotide sequence ID" value="NZ_SNYF01000006.1"/>
</dbReference>
<comment type="caution">
    <text evidence="8">Lacks conserved residue(s) required for the propagation of feature annotation.</text>
</comment>
<dbReference type="InterPro" id="IPR014729">
    <property type="entry name" value="Rossmann-like_a/b/a_fold"/>
</dbReference>
<dbReference type="CDD" id="cd00560">
    <property type="entry name" value="PanC"/>
    <property type="match status" value="1"/>
</dbReference>
<dbReference type="GO" id="GO:0005524">
    <property type="term" value="F:ATP binding"/>
    <property type="evidence" value="ECO:0007669"/>
    <property type="project" value="UniProtKB-KW"/>
</dbReference>
<accession>A0A4R6T8S0</accession>
<feature type="binding site" evidence="8">
    <location>
        <position position="98"/>
    </location>
    <ligand>
        <name>beta-alanine</name>
        <dbReference type="ChEBI" id="CHEBI:57966"/>
    </ligand>
</feature>